<dbReference type="RefSeq" id="WP_240098723.1">
    <property type="nucleotide sequence ID" value="NZ_JAJSON010000020.1"/>
</dbReference>
<evidence type="ECO:0000313" key="3">
    <source>
        <dbReference type="EMBL" id="MCG9971975.1"/>
    </source>
</evidence>
<name>A0A9X1UX75_9FLAO</name>
<gene>
    <name evidence="3" type="ORF">LU635_10035</name>
</gene>
<feature type="transmembrane region" description="Helical" evidence="1">
    <location>
        <begin position="121"/>
        <end position="141"/>
    </location>
</feature>
<feature type="transmembrane region" description="Helical" evidence="1">
    <location>
        <begin position="53"/>
        <end position="70"/>
    </location>
</feature>
<protein>
    <submittedName>
        <fullName evidence="3">Heparan-alpha-glucosaminide N-acetyltransferase domain-containing protein</fullName>
    </submittedName>
</protein>
<dbReference type="PANTHER" id="PTHR31061">
    <property type="entry name" value="LD22376P"/>
    <property type="match status" value="1"/>
</dbReference>
<keyword evidence="4" id="KW-1185">Reference proteome</keyword>
<dbReference type="Pfam" id="PF07786">
    <property type="entry name" value="HGSNAT_cat"/>
    <property type="match status" value="1"/>
</dbReference>
<feature type="transmembrane region" description="Helical" evidence="1">
    <location>
        <begin position="12"/>
        <end position="33"/>
    </location>
</feature>
<keyword evidence="1" id="KW-1133">Transmembrane helix</keyword>
<dbReference type="EMBL" id="JAJSON010000020">
    <property type="protein sequence ID" value="MCG9971975.1"/>
    <property type="molecule type" value="Genomic_DNA"/>
</dbReference>
<keyword evidence="1" id="KW-0812">Transmembrane</keyword>
<feature type="transmembrane region" description="Helical" evidence="1">
    <location>
        <begin position="347"/>
        <end position="368"/>
    </location>
</feature>
<feature type="transmembrane region" description="Helical" evidence="1">
    <location>
        <begin position="308"/>
        <end position="327"/>
    </location>
</feature>
<evidence type="ECO:0000256" key="1">
    <source>
        <dbReference type="SAM" id="Phobius"/>
    </source>
</evidence>
<feature type="transmembrane region" description="Helical" evidence="1">
    <location>
        <begin position="269"/>
        <end position="287"/>
    </location>
</feature>
<feature type="domain" description="Heparan-alpha-glucosaminide N-acetyltransferase catalytic" evidence="2">
    <location>
        <begin position="9"/>
        <end position="158"/>
    </location>
</feature>
<evidence type="ECO:0000259" key="2">
    <source>
        <dbReference type="Pfam" id="PF07786"/>
    </source>
</evidence>
<keyword evidence="1" id="KW-0472">Membrane</keyword>
<comment type="caution">
    <text evidence="3">The sequence shown here is derived from an EMBL/GenBank/DDBJ whole genome shotgun (WGS) entry which is preliminary data.</text>
</comment>
<dbReference type="InterPro" id="IPR012429">
    <property type="entry name" value="HGSNAT_cat"/>
</dbReference>
<feature type="transmembrane region" description="Helical" evidence="1">
    <location>
        <begin position="90"/>
        <end position="109"/>
    </location>
</feature>
<organism evidence="3 4">
    <name type="scientific">Christiangramia crocea</name>
    <dbReference type="NCBI Taxonomy" id="2904124"/>
    <lineage>
        <taxon>Bacteria</taxon>
        <taxon>Pseudomonadati</taxon>
        <taxon>Bacteroidota</taxon>
        <taxon>Flavobacteriia</taxon>
        <taxon>Flavobacteriales</taxon>
        <taxon>Flavobacteriaceae</taxon>
        <taxon>Christiangramia</taxon>
    </lineage>
</organism>
<feature type="transmembrane region" description="Helical" evidence="1">
    <location>
        <begin position="148"/>
        <end position="167"/>
    </location>
</feature>
<reference evidence="3" key="1">
    <citation type="submission" date="2021-12" db="EMBL/GenBank/DDBJ databases">
        <title>Description of Gramella crocea sp. nov., a new bacterium isolated from activated sludge.</title>
        <authorList>
            <person name="Zhang X."/>
        </authorList>
    </citation>
    <scope>NUCLEOTIDE SEQUENCE</scope>
    <source>
        <strain evidence="3">YB25</strain>
    </source>
</reference>
<sequence length="377" mass="42431">MEIKGIKERYLALDILRGLTIALMIVVNTPGSWETIYAPFKHSAWHGFTITDLVFPTFLFVIGNAMSFSLKKYESKGEKAFLTKLFKRSLIIFFIGLLLNAFPFVQQDVSGEWQFVNFSNIRIMGVLQRIAICYLAAGLLIRYLNMKYLLGIGAFLLLLYWGLLYYFGDPGAAYTLEGNAALKFDLLIFSSENLYMGYGIPFDPEGLLSNIPAIVNVIGGYVAGIFIQRSGGNISTVGKLALIGLLLLGTSLVWDSSFPINKPIWTSSYVLHTIAWDLLILAFLILITDILRFKKGVYFFEVFGRNPLFIYILSGVIIQIVSLISFGELSLKTIIYQDIFLAGLGPYTASLLFALSYMFILWLIGLWMDKRSVYIKV</sequence>
<proteinExistence type="predicted"/>
<feature type="transmembrane region" description="Helical" evidence="1">
    <location>
        <begin position="234"/>
        <end position="254"/>
    </location>
</feature>
<dbReference type="Proteomes" id="UP001139344">
    <property type="component" value="Unassembled WGS sequence"/>
</dbReference>
<dbReference type="AlphaFoldDB" id="A0A9X1UX75"/>
<dbReference type="PANTHER" id="PTHR31061:SF24">
    <property type="entry name" value="LD22376P"/>
    <property type="match status" value="1"/>
</dbReference>
<feature type="transmembrane region" description="Helical" evidence="1">
    <location>
        <begin position="207"/>
        <end position="227"/>
    </location>
</feature>
<accession>A0A9X1UX75</accession>
<evidence type="ECO:0000313" key="4">
    <source>
        <dbReference type="Proteomes" id="UP001139344"/>
    </source>
</evidence>